<sequence>MSPGNSRGHSLKYALPMATDSPDARADRLEHRVPNYADPPYGSRYGKTLKPFHRTGSLLILSGLTPEDRDGKVFHPGRLGDGLSVEQGYAAARKTAINALGLIRLAVGSLDHVLASVQAVGYVTSTADFDRHNEVGEGVSDVLAEVFGEAGASTRANLGVTSLARGNCFELLLTVELRPGTP</sequence>
<comment type="caution">
    <text evidence="3">The sequence shown here is derived from an EMBL/GenBank/DDBJ whole genome shotgun (WGS) entry which is preliminary data.</text>
</comment>
<feature type="domain" description="Endoribonuclease L-PSP/chorismate mutase-like" evidence="2">
    <location>
        <begin position="49"/>
        <end position="156"/>
    </location>
</feature>
<dbReference type="PANTHER" id="PTHR43760">
    <property type="entry name" value="ENDORIBONUCLEASE-RELATED"/>
    <property type="match status" value="1"/>
</dbReference>
<organism evidence="3 4">
    <name type="scientific">Kineosporia mesophila</name>
    <dbReference type="NCBI Taxonomy" id="566012"/>
    <lineage>
        <taxon>Bacteria</taxon>
        <taxon>Bacillati</taxon>
        <taxon>Actinomycetota</taxon>
        <taxon>Actinomycetes</taxon>
        <taxon>Kineosporiales</taxon>
        <taxon>Kineosporiaceae</taxon>
        <taxon>Kineosporia</taxon>
    </lineage>
</organism>
<evidence type="ECO:0000256" key="1">
    <source>
        <dbReference type="SAM" id="MobiDB-lite"/>
    </source>
</evidence>
<dbReference type="Pfam" id="PF14588">
    <property type="entry name" value="YjgF_endoribonc"/>
    <property type="match status" value="1"/>
</dbReference>
<keyword evidence="4" id="KW-1185">Reference proteome</keyword>
<evidence type="ECO:0000313" key="4">
    <source>
        <dbReference type="Proteomes" id="UP001501074"/>
    </source>
</evidence>
<dbReference type="CDD" id="cd02199">
    <property type="entry name" value="YjgF_YER057c_UK114_like_1"/>
    <property type="match status" value="1"/>
</dbReference>
<protein>
    <recommendedName>
        <fullName evidence="2">Endoribonuclease L-PSP/chorismate mutase-like domain-containing protein</fullName>
    </recommendedName>
</protein>
<dbReference type="InterPro" id="IPR035959">
    <property type="entry name" value="RutC-like_sf"/>
</dbReference>
<dbReference type="PANTHER" id="PTHR43760:SF1">
    <property type="entry name" value="ENDORIBONUCLEASE L-PSP_CHORISMATE MUTASE-LIKE DOMAIN-CONTAINING PROTEIN"/>
    <property type="match status" value="1"/>
</dbReference>
<evidence type="ECO:0000313" key="3">
    <source>
        <dbReference type="EMBL" id="GAA3627499.1"/>
    </source>
</evidence>
<dbReference type="Proteomes" id="UP001501074">
    <property type="component" value="Unassembled WGS sequence"/>
</dbReference>
<dbReference type="InterPro" id="IPR013813">
    <property type="entry name" value="Endoribo_LPSP/chorism_mut-like"/>
</dbReference>
<gene>
    <name evidence="3" type="ORF">GCM10022223_50980</name>
</gene>
<dbReference type="SUPFAM" id="SSF55298">
    <property type="entry name" value="YjgF-like"/>
    <property type="match status" value="1"/>
</dbReference>
<feature type="region of interest" description="Disordered" evidence="1">
    <location>
        <begin position="1"/>
        <end position="22"/>
    </location>
</feature>
<name>A0ABP7A9A7_9ACTN</name>
<dbReference type="EMBL" id="BAAAZO010000010">
    <property type="protein sequence ID" value="GAA3627499.1"/>
    <property type="molecule type" value="Genomic_DNA"/>
</dbReference>
<proteinExistence type="predicted"/>
<reference evidence="4" key="1">
    <citation type="journal article" date="2019" name="Int. J. Syst. Evol. Microbiol.">
        <title>The Global Catalogue of Microorganisms (GCM) 10K type strain sequencing project: providing services to taxonomists for standard genome sequencing and annotation.</title>
        <authorList>
            <consortium name="The Broad Institute Genomics Platform"/>
            <consortium name="The Broad Institute Genome Sequencing Center for Infectious Disease"/>
            <person name="Wu L."/>
            <person name="Ma J."/>
        </authorList>
    </citation>
    <scope>NUCLEOTIDE SEQUENCE [LARGE SCALE GENOMIC DNA]</scope>
    <source>
        <strain evidence="4">JCM 16902</strain>
    </source>
</reference>
<accession>A0ABP7A9A7</accession>
<dbReference type="Gene3D" id="3.30.1330.40">
    <property type="entry name" value="RutC-like"/>
    <property type="match status" value="1"/>
</dbReference>
<evidence type="ECO:0000259" key="2">
    <source>
        <dbReference type="Pfam" id="PF14588"/>
    </source>
</evidence>